<evidence type="ECO:0000313" key="9">
    <source>
        <dbReference type="EMBL" id="SBV99831.1"/>
    </source>
</evidence>
<keyword evidence="6" id="KW-0411">Iron-sulfur</keyword>
<evidence type="ECO:0000256" key="3">
    <source>
        <dbReference type="ARBA" id="ARBA00022723"/>
    </source>
</evidence>
<evidence type="ECO:0000256" key="6">
    <source>
        <dbReference type="ARBA" id="ARBA00023014"/>
    </source>
</evidence>
<keyword evidence="2" id="KW-0004">4Fe-4S</keyword>
<keyword evidence="7" id="KW-1133">Transmembrane helix</keyword>
<dbReference type="InterPro" id="IPR017896">
    <property type="entry name" value="4Fe4S_Fe-S-bd"/>
</dbReference>
<feature type="transmembrane region" description="Helical" evidence="7">
    <location>
        <begin position="7"/>
        <end position="32"/>
    </location>
</feature>
<feature type="domain" description="4Fe-4S ferredoxin-type" evidence="8">
    <location>
        <begin position="233"/>
        <end position="264"/>
    </location>
</feature>
<evidence type="ECO:0000256" key="1">
    <source>
        <dbReference type="ARBA" id="ARBA00022448"/>
    </source>
</evidence>
<evidence type="ECO:0000256" key="7">
    <source>
        <dbReference type="SAM" id="Phobius"/>
    </source>
</evidence>
<dbReference type="GO" id="GO:0051539">
    <property type="term" value="F:4 iron, 4 sulfur cluster binding"/>
    <property type="evidence" value="ECO:0007669"/>
    <property type="project" value="UniProtKB-KW"/>
</dbReference>
<keyword evidence="7" id="KW-0812">Transmembrane</keyword>
<keyword evidence="3" id="KW-0479">Metal-binding</keyword>
<sequence>MKFKHFVPLLIGLLLGFSLGWWGFRIIFPWIGGWITIGSLVAYRLKGKNKDLGRRITILMISPVFLLFLGVMQRENLQLEENVFYILLFISTGLFTRVLVHYAIAKIIGPLIWGRGFCGWACWTAAILEWLPIKENRKIPVKYTRMRYLVFVFSILIPVAFILLGYDWQTNHINEDGGIVQGGKPGALIWFLVGNGLYYFVAIILAFKFKKKRAFCKIACPVSLVMKAQTSIALIKVRPTGNECTSCGSCNRNCPMDVDVVSYISKGKKISSSECILCGKCGDICPQSAIR</sequence>
<accession>A0A212JK83</accession>
<dbReference type="SUPFAM" id="SSF54862">
    <property type="entry name" value="4Fe-4S ferredoxins"/>
    <property type="match status" value="1"/>
</dbReference>
<dbReference type="InterPro" id="IPR051684">
    <property type="entry name" value="Electron_Trans/Redox"/>
</dbReference>
<dbReference type="EMBL" id="FLUM01000002">
    <property type="protein sequence ID" value="SBV99831.1"/>
    <property type="molecule type" value="Genomic_DNA"/>
</dbReference>
<feature type="transmembrane region" description="Helical" evidence="7">
    <location>
        <begin position="148"/>
        <end position="168"/>
    </location>
</feature>
<dbReference type="InterPro" id="IPR017900">
    <property type="entry name" value="4Fe4S_Fe_S_CS"/>
</dbReference>
<gene>
    <name evidence="9" type="ORF">KL86DYS1_20036</name>
</gene>
<dbReference type="GO" id="GO:0046872">
    <property type="term" value="F:metal ion binding"/>
    <property type="evidence" value="ECO:0007669"/>
    <property type="project" value="UniProtKB-KW"/>
</dbReference>
<dbReference type="RefSeq" id="WP_296941119.1">
    <property type="nucleotide sequence ID" value="NZ_LT599032.1"/>
</dbReference>
<keyword evidence="5" id="KW-0408">Iron</keyword>
<evidence type="ECO:0000259" key="8">
    <source>
        <dbReference type="PROSITE" id="PS51379"/>
    </source>
</evidence>
<name>A0A212JK83_9BACT</name>
<keyword evidence="1" id="KW-0813">Transport</keyword>
<dbReference type="Pfam" id="PF13187">
    <property type="entry name" value="Fer4_9"/>
    <property type="match status" value="1"/>
</dbReference>
<dbReference type="PROSITE" id="PS00198">
    <property type="entry name" value="4FE4S_FER_1"/>
    <property type="match status" value="1"/>
</dbReference>
<protein>
    <recommendedName>
        <fullName evidence="8">4Fe-4S ferredoxin-type domain-containing protein</fullName>
    </recommendedName>
</protein>
<dbReference type="PANTHER" id="PTHR30176:SF3">
    <property type="entry name" value="FERREDOXIN-TYPE PROTEIN NAPH"/>
    <property type="match status" value="1"/>
</dbReference>
<feature type="transmembrane region" description="Helical" evidence="7">
    <location>
        <begin position="83"/>
        <end position="104"/>
    </location>
</feature>
<keyword evidence="7" id="KW-0472">Membrane</keyword>
<dbReference type="PANTHER" id="PTHR30176">
    <property type="entry name" value="FERREDOXIN-TYPE PROTEIN NAPH"/>
    <property type="match status" value="1"/>
</dbReference>
<dbReference type="Gene3D" id="3.30.70.20">
    <property type="match status" value="1"/>
</dbReference>
<evidence type="ECO:0000256" key="2">
    <source>
        <dbReference type="ARBA" id="ARBA00022485"/>
    </source>
</evidence>
<reference evidence="9" key="1">
    <citation type="submission" date="2016-04" db="EMBL/GenBank/DDBJ databases">
        <authorList>
            <person name="Evans L.H."/>
            <person name="Alamgir A."/>
            <person name="Owens N."/>
            <person name="Weber N.D."/>
            <person name="Virtaneva K."/>
            <person name="Barbian K."/>
            <person name="Babar A."/>
            <person name="Rosenke K."/>
        </authorList>
    </citation>
    <scope>NUCLEOTIDE SEQUENCE</scope>
    <source>
        <strain evidence="9">86-1</strain>
    </source>
</reference>
<dbReference type="AlphaFoldDB" id="A0A212JK83"/>
<organism evidence="9">
    <name type="scientific">uncultured Dysgonomonas sp</name>
    <dbReference type="NCBI Taxonomy" id="206096"/>
    <lineage>
        <taxon>Bacteria</taxon>
        <taxon>Pseudomonadati</taxon>
        <taxon>Bacteroidota</taxon>
        <taxon>Bacteroidia</taxon>
        <taxon>Bacteroidales</taxon>
        <taxon>Dysgonomonadaceae</taxon>
        <taxon>Dysgonomonas</taxon>
        <taxon>environmental samples</taxon>
    </lineage>
</organism>
<feature type="domain" description="4Fe-4S ferredoxin-type" evidence="8">
    <location>
        <begin position="266"/>
        <end position="291"/>
    </location>
</feature>
<proteinExistence type="predicted"/>
<dbReference type="GO" id="GO:0005886">
    <property type="term" value="C:plasma membrane"/>
    <property type="evidence" value="ECO:0007669"/>
    <property type="project" value="TreeGrafter"/>
</dbReference>
<feature type="transmembrane region" description="Helical" evidence="7">
    <location>
        <begin position="188"/>
        <end position="207"/>
    </location>
</feature>
<dbReference type="PROSITE" id="PS51379">
    <property type="entry name" value="4FE4S_FER_2"/>
    <property type="match status" value="2"/>
</dbReference>
<feature type="transmembrane region" description="Helical" evidence="7">
    <location>
        <begin position="52"/>
        <end position="71"/>
    </location>
</feature>
<evidence type="ECO:0000256" key="4">
    <source>
        <dbReference type="ARBA" id="ARBA00022982"/>
    </source>
</evidence>
<evidence type="ECO:0000256" key="5">
    <source>
        <dbReference type="ARBA" id="ARBA00023004"/>
    </source>
</evidence>
<dbReference type="Pfam" id="PF12801">
    <property type="entry name" value="Fer4_5"/>
    <property type="match status" value="2"/>
</dbReference>
<keyword evidence="4" id="KW-0249">Electron transport</keyword>